<dbReference type="AlphaFoldDB" id="A0A251T8A5"/>
<gene>
    <name evidence="1" type="ORF">HannXRQ_Chr11g0322891</name>
</gene>
<reference evidence="2" key="1">
    <citation type="journal article" date="2017" name="Nature">
        <title>The sunflower genome provides insights into oil metabolism, flowering and Asterid evolution.</title>
        <authorList>
            <person name="Badouin H."/>
            <person name="Gouzy J."/>
            <person name="Grassa C.J."/>
            <person name="Murat F."/>
            <person name="Staton S.E."/>
            <person name="Cottret L."/>
            <person name="Lelandais-Briere C."/>
            <person name="Owens G.L."/>
            <person name="Carrere S."/>
            <person name="Mayjonade B."/>
            <person name="Legrand L."/>
            <person name="Gill N."/>
            <person name="Kane N.C."/>
            <person name="Bowers J.E."/>
            <person name="Hubner S."/>
            <person name="Bellec A."/>
            <person name="Berard A."/>
            <person name="Berges H."/>
            <person name="Blanchet N."/>
            <person name="Boniface M.C."/>
            <person name="Brunel D."/>
            <person name="Catrice O."/>
            <person name="Chaidir N."/>
            <person name="Claudel C."/>
            <person name="Donnadieu C."/>
            <person name="Faraut T."/>
            <person name="Fievet G."/>
            <person name="Helmstetter N."/>
            <person name="King M."/>
            <person name="Knapp S.J."/>
            <person name="Lai Z."/>
            <person name="Le Paslier M.C."/>
            <person name="Lippi Y."/>
            <person name="Lorenzon L."/>
            <person name="Mandel J.R."/>
            <person name="Marage G."/>
            <person name="Marchand G."/>
            <person name="Marquand E."/>
            <person name="Bret-Mestries E."/>
            <person name="Morien E."/>
            <person name="Nambeesan S."/>
            <person name="Nguyen T."/>
            <person name="Pegot-Espagnet P."/>
            <person name="Pouilly N."/>
            <person name="Raftis F."/>
            <person name="Sallet E."/>
            <person name="Schiex T."/>
            <person name="Thomas J."/>
            <person name="Vandecasteele C."/>
            <person name="Vares D."/>
            <person name="Vear F."/>
            <person name="Vautrin S."/>
            <person name="Crespi M."/>
            <person name="Mangin B."/>
            <person name="Burke J.M."/>
            <person name="Salse J."/>
            <person name="Munos S."/>
            <person name="Vincourt P."/>
            <person name="Rieseberg L.H."/>
            <person name="Langlade N.B."/>
        </authorList>
    </citation>
    <scope>NUCLEOTIDE SEQUENCE [LARGE SCALE GENOMIC DNA]</scope>
    <source>
        <strain evidence="2">cv. SF193</strain>
    </source>
</reference>
<keyword evidence="2" id="KW-1185">Reference proteome</keyword>
<name>A0A251T8A5_HELAN</name>
<dbReference type="EMBL" id="CM007900">
    <property type="protein sequence ID" value="OTG06766.1"/>
    <property type="molecule type" value="Genomic_DNA"/>
</dbReference>
<sequence length="61" mass="7310">MKSKWDKKTSQWTGPCIKCWVNILICWHRVNSLRGWESDQQQEQKMALRLHAGCSRYCLNE</sequence>
<proteinExistence type="predicted"/>
<evidence type="ECO:0000313" key="2">
    <source>
        <dbReference type="Proteomes" id="UP000215914"/>
    </source>
</evidence>
<accession>A0A251T8A5</accession>
<dbReference type="InParanoid" id="A0A251T8A5"/>
<evidence type="ECO:0000313" key="1">
    <source>
        <dbReference type="EMBL" id="OTG06766.1"/>
    </source>
</evidence>
<protein>
    <submittedName>
        <fullName evidence="1">Uncharacterized protein</fullName>
    </submittedName>
</protein>
<dbReference type="Proteomes" id="UP000215914">
    <property type="component" value="Chromosome 11"/>
</dbReference>
<organism evidence="1 2">
    <name type="scientific">Helianthus annuus</name>
    <name type="common">Common sunflower</name>
    <dbReference type="NCBI Taxonomy" id="4232"/>
    <lineage>
        <taxon>Eukaryota</taxon>
        <taxon>Viridiplantae</taxon>
        <taxon>Streptophyta</taxon>
        <taxon>Embryophyta</taxon>
        <taxon>Tracheophyta</taxon>
        <taxon>Spermatophyta</taxon>
        <taxon>Magnoliopsida</taxon>
        <taxon>eudicotyledons</taxon>
        <taxon>Gunneridae</taxon>
        <taxon>Pentapetalae</taxon>
        <taxon>asterids</taxon>
        <taxon>campanulids</taxon>
        <taxon>Asterales</taxon>
        <taxon>Asteraceae</taxon>
        <taxon>Asteroideae</taxon>
        <taxon>Heliantheae alliance</taxon>
        <taxon>Heliantheae</taxon>
        <taxon>Helianthus</taxon>
    </lineage>
</organism>